<feature type="domain" description="Glucose/Sorbosone dehydrogenase" evidence="3">
    <location>
        <begin position="362"/>
        <end position="706"/>
    </location>
</feature>
<keyword evidence="2" id="KW-0732">Signal</keyword>
<gene>
    <name evidence="4" type="ORF">F4148_14110</name>
</gene>
<dbReference type="InterPro" id="IPR008979">
    <property type="entry name" value="Galactose-bd-like_sf"/>
</dbReference>
<organism evidence="4">
    <name type="scientific">Caldilineaceae bacterium SB0675_bin_29</name>
    <dbReference type="NCBI Taxonomy" id="2605266"/>
    <lineage>
        <taxon>Bacteria</taxon>
        <taxon>Bacillati</taxon>
        <taxon>Chloroflexota</taxon>
        <taxon>Caldilineae</taxon>
        <taxon>Caldilineales</taxon>
        <taxon>Caldilineaceae</taxon>
    </lineage>
</organism>
<accession>A0A6B1G301</accession>
<proteinExistence type="predicted"/>
<evidence type="ECO:0000256" key="1">
    <source>
        <dbReference type="SAM" id="MobiDB-lite"/>
    </source>
</evidence>
<protein>
    <recommendedName>
        <fullName evidence="3">Glucose/Sorbosone dehydrogenase domain-containing protein</fullName>
    </recommendedName>
</protein>
<dbReference type="Pfam" id="PF07995">
    <property type="entry name" value="GSDH"/>
    <property type="match status" value="1"/>
</dbReference>
<comment type="caution">
    <text evidence="4">The sequence shown here is derived from an EMBL/GenBank/DDBJ whole genome shotgun (WGS) entry which is preliminary data.</text>
</comment>
<dbReference type="InterPro" id="IPR012938">
    <property type="entry name" value="Glc/Sorbosone_DH"/>
</dbReference>
<evidence type="ECO:0000313" key="4">
    <source>
        <dbReference type="EMBL" id="MYH62830.1"/>
    </source>
</evidence>
<evidence type="ECO:0000256" key="2">
    <source>
        <dbReference type="SAM" id="SignalP"/>
    </source>
</evidence>
<dbReference type="SUPFAM" id="SSF49785">
    <property type="entry name" value="Galactose-binding domain-like"/>
    <property type="match status" value="2"/>
</dbReference>
<feature type="chain" id="PRO_5025525824" description="Glucose/Sorbosone dehydrogenase domain-containing protein" evidence="2">
    <location>
        <begin position="22"/>
        <end position="711"/>
    </location>
</feature>
<dbReference type="Pfam" id="PF22633">
    <property type="entry name" value="F5_F8_type_C_2"/>
    <property type="match status" value="1"/>
</dbReference>
<dbReference type="Gene3D" id="2.120.10.30">
    <property type="entry name" value="TolB, C-terminal domain"/>
    <property type="match status" value="1"/>
</dbReference>
<dbReference type="InterPro" id="IPR011042">
    <property type="entry name" value="6-blade_b-propeller_TolB-like"/>
</dbReference>
<dbReference type="InterPro" id="IPR011041">
    <property type="entry name" value="Quinoprot_gluc/sorb_DH_b-prop"/>
</dbReference>
<dbReference type="Gene3D" id="2.60.120.260">
    <property type="entry name" value="Galactose-binding domain-like"/>
    <property type="match status" value="2"/>
</dbReference>
<feature type="region of interest" description="Disordered" evidence="1">
    <location>
        <begin position="185"/>
        <end position="206"/>
    </location>
</feature>
<dbReference type="EMBL" id="VYDA01000500">
    <property type="protein sequence ID" value="MYH62830.1"/>
    <property type="molecule type" value="Genomic_DNA"/>
</dbReference>
<dbReference type="PANTHER" id="PTHR19328:SF75">
    <property type="entry name" value="ALDOSE SUGAR DEHYDROGENASE YLII"/>
    <property type="match status" value="1"/>
</dbReference>
<reference evidence="4" key="1">
    <citation type="submission" date="2019-09" db="EMBL/GenBank/DDBJ databases">
        <title>Characterisation of the sponge microbiome using genome-centric metagenomics.</title>
        <authorList>
            <person name="Engelberts J.P."/>
            <person name="Robbins S.J."/>
            <person name="De Goeij J.M."/>
            <person name="Aranda M."/>
            <person name="Bell S.C."/>
            <person name="Webster N.S."/>
        </authorList>
    </citation>
    <scope>NUCLEOTIDE SEQUENCE</scope>
    <source>
        <strain evidence="4">SB0675_bin_29</strain>
    </source>
</reference>
<dbReference type="AlphaFoldDB" id="A0A6B1G301"/>
<sequence length="711" mass="76974">MKSSILLAVALLLFSFAGACAPGGDLLQAGAASPVESSPGATATPAPVRENIAMQGTANAFERSGFAQLAVDGDLESIWNSNQLAPQWFSIEFDSFYLVDRIELVVTQLPAGPTTHEIWLGGGSDTRVLQDRLIDVHTEDGQTLEITVEPPRRMNEVLIVTLDSPSWVGWREVRVFGWPSADPVEVKGRETESSGADRPVAEPSPPLGTNVATVGSAFASAGEELAGLANDGDPDTYWTAQLPSPQWYSVSFDELYLVDKLELVIAQAQAGPSTHEIWLGNGSSTRTLYRRFDNLHTEDGHTLEIPIVPPRSISEVQVLTLDGSSWEGWREVRVYGSRSEDPVGDAELPQFSLDKFAEGLSLPVQVTHAGDGSGRLFVVEQEGRIRIVRNGVVEETPFLDIAGRVGCCGERGLLNVAFPPAYADKQYFYVNYTDRAGDTVISRFSSAANPDLADPESEEVVLLIAQPYHVHNGGRIVFGPADGYLYVGSGDGGHSTFKDVENRAQDPRTLLGKILRIDVESGSKPYGIPADNPFFQVDGFRDEIWALGLRNPWGFAFDEATGDLYIPDAGHIKHEEVNFQPAGSRGGENYGWDVKEGSRCFESVSCSAQGLISPVVEYDHVYSCAIVGGAVYRGDSFPELDGVFFYGDFCSGRVWGLKRSEAPATGSIYDGWLSTLPVNAKVPVSGVGEDEEGNLYVIGYQDGALYKIVGK</sequence>
<dbReference type="PROSITE" id="PS51257">
    <property type="entry name" value="PROKAR_LIPOPROTEIN"/>
    <property type="match status" value="1"/>
</dbReference>
<evidence type="ECO:0000259" key="3">
    <source>
        <dbReference type="Pfam" id="PF07995"/>
    </source>
</evidence>
<feature type="signal peptide" evidence="2">
    <location>
        <begin position="1"/>
        <end position="21"/>
    </location>
</feature>
<name>A0A6B1G301_9CHLR</name>
<dbReference type="SUPFAM" id="SSF50952">
    <property type="entry name" value="Soluble quinoprotein glucose dehydrogenase"/>
    <property type="match status" value="1"/>
</dbReference>
<dbReference type="PANTHER" id="PTHR19328">
    <property type="entry name" value="HEDGEHOG-INTERACTING PROTEIN"/>
    <property type="match status" value="1"/>
</dbReference>